<keyword evidence="1" id="KW-0472">Membrane</keyword>
<evidence type="ECO:0000256" key="1">
    <source>
        <dbReference type="SAM" id="Phobius"/>
    </source>
</evidence>
<evidence type="ECO:0000313" key="3">
    <source>
        <dbReference type="Proteomes" id="UP000323824"/>
    </source>
</evidence>
<dbReference type="KEGG" id="sper:EW093_12335"/>
<name>A0A5C1QDM8_9SPIO</name>
<accession>A0A5C1QDM8</accession>
<evidence type="ECO:0008006" key="4">
    <source>
        <dbReference type="Google" id="ProtNLM"/>
    </source>
</evidence>
<keyword evidence="3" id="KW-1185">Reference proteome</keyword>
<sequence length="453" mass="52172">MKIVKKIEELDVLGLNIGISNKGTAGTDFSERRRDNGFIFNSDKMETFKLPHITEVDGNVIIYNSEMDSSLNQVFKDDFDISSIEKLVDFLLKLKIDGVTLPEFSSNMIYSNSNNDFVIFPPAIIEFINNRESLDKKLSDVSLYRHPDLKGEKAILYSIGILLFQSTTKSYPITYNDVEDLRDKMRRKKLVEARWRDVKISDRLNDLINELLDIENSLDLQTLKNRLQSITTEGIYREDGDYTQEEALNKQKEKRLLLWEKRRSFVIKYKGLIVGGSITSLLLIIFFGTIIANALKPPLTAGFSASQVVETYFESFQTLNPELIDDVLAKGVRNNDSTEISTLYVTTKMRTQTDPTSTILSPSQWLALPDENRDGKDVYGIYNLKIKMLENNVYQASYEKWYTQAEESDDLSNDVVLDVYKIIRVEIFTLNETKYSYEIANIETISERSDRVW</sequence>
<dbReference type="Proteomes" id="UP000323824">
    <property type="component" value="Chromosome"/>
</dbReference>
<evidence type="ECO:0000313" key="2">
    <source>
        <dbReference type="EMBL" id="QEN05468.1"/>
    </source>
</evidence>
<proteinExistence type="predicted"/>
<dbReference type="EMBL" id="CP035807">
    <property type="protein sequence ID" value="QEN05468.1"/>
    <property type="molecule type" value="Genomic_DNA"/>
</dbReference>
<dbReference type="RefSeq" id="WP_149568706.1">
    <property type="nucleotide sequence ID" value="NZ_CP035807.1"/>
</dbReference>
<keyword evidence="1" id="KW-1133">Transmembrane helix</keyword>
<protein>
    <recommendedName>
        <fullName evidence="4">Protein kinase domain-containing protein</fullName>
    </recommendedName>
</protein>
<gene>
    <name evidence="2" type="ORF">EW093_12335</name>
</gene>
<reference evidence="2 3" key="2">
    <citation type="submission" date="2019-09" db="EMBL/GenBank/DDBJ databases">
        <title>Complete Genome Sequence and Methylome Analysis of free living Spirochaetas.</title>
        <authorList>
            <person name="Leshcheva N."/>
            <person name="Mikheeva N."/>
        </authorList>
    </citation>
    <scope>NUCLEOTIDE SEQUENCE [LARGE SCALE GENOMIC DNA]</scope>
    <source>
        <strain evidence="2 3">P</strain>
    </source>
</reference>
<dbReference type="OrthoDB" id="354724at2"/>
<reference evidence="2 3" key="1">
    <citation type="submission" date="2019-02" db="EMBL/GenBank/DDBJ databases">
        <authorList>
            <person name="Fomenkov A."/>
            <person name="Dubinina G."/>
            <person name="Grabovich M."/>
            <person name="Vincze T."/>
            <person name="Roberts R.J."/>
        </authorList>
    </citation>
    <scope>NUCLEOTIDE SEQUENCE [LARGE SCALE GENOMIC DNA]</scope>
    <source>
        <strain evidence="2 3">P</strain>
    </source>
</reference>
<keyword evidence="1" id="KW-0812">Transmembrane</keyword>
<feature type="transmembrane region" description="Helical" evidence="1">
    <location>
        <begin position="271"/>
        <end position="295"/>
    </location>
</feature>
<organism evidence="2 3">
    <name type="scientific">Thiospirochaeta perfilievii</name>
    <dbReference type="NCBI Taxonomy" id="252967"/>
    <lineage>
        <taxon>Bacteria</taxon>
        <taxon>Pseudomonadati</taxon>
        <taxon>Spirochaetota</taxon>
        <taxon>Spirochaetia</taxon>
        <taxon>Spirochaetales</taxon>
        <taxon>Spirochaetaceae</taxon>
        <taxon>Thiospirochaeta</taxon>
    </lineage>
</organism>
<dbReference type="AlphaFoldDB" id="A0A5C1QDM8"/>